<evidence type="ECO:0000259" key="7">
    <source>
        <dbReference type="Pfam" id="PF04138"/>
    </source>
</evidence>
<evidence type="ECO:0000256" key="5">
    <source>
        <dbReference type="ARBA" id="ARBA00023136"/>
    </source>
</evidence>
<feature type="domain" description="GtrA/DPMS transmembrane" evidence="7">
    <location>
        <begin position="40"/>
        <end position="153"/>
    </location>
</feature>
<evidence type="ECO:0000313" key="8">
    <source>
        <dbReference type="EMBL" id="MCD2192101.1"/>
    </source>
</evidence>
<comment type="subcellular location">
    <subcellularLocation>
        <location evidence="1">Membrane</location>
        <topology evidence="1">Multi-pass membrane protein</topology>
    </subcellularLocation>
</comment>
<comment type="similarity">
    <text evidence="2">Belongs to the GtrA family.</text>
</comment>
<name>A0ABS8P3W7_9PSEU</name>
<proteinExistence type="inferred from homology"/>
<feature type="transmembrane region" description="Helical" evidence="6">
    <location>
        <begin position="64"/>
        <end position="84"/>
    </location>
</feature>
<dbReference type="PANTHER" id="PTHR38459">
    <property type="entry name" value="PROPHAGE BACTOPRENOL-LINKED GLUCOSE TRANSLOCASE HOMOLOG"/>
    <property type="match status" value="1"/>
</dbReference>
<feature type="transmembrane region" description="Helical" evidence="6">
    <location>
        <begin position="131"/>
        <end position="148"/>
    </location>
</feature>
<dbReference type="InterPro" id="IPR051401">
    <property type="entry name" value="GtrA_CellWall_Glycosyl"/>
</dbReference>
<keyword evidence="3 6" id="KW-0812">Transmembrane</keyword>
<comment type="caution">
    <text evidence="8">The sequence shown here is derived from an EMBL/GenBank/DDBJ whole genome shotgun (WGS) entry which is preliminary data.</text>
</comment>
<dbReference type="Proteomes" id="UP001199469">
    <property type="component" value="Unassembled WGS sequence"/>
</dbReference>
<feature type="transmembrane region" description="Helical" evidence="6">
    <location>
        <begin position="104"/>
        <end position="125"/>
    </location>
</feature>
<evidence type="ECO:0000313" key="9">
    <source>
        <dbReference type="Proteomes" id="UP001199469"/>
    </source>
</evidence>
<reference evidence="8 9" key="1">
    <citation type="submission" date="2021-11" db="EMBL/GenBank/DDBJ databases">
        <title>Draft genome sequence of Actinomycetospora sp. SF1 isolated from the rhizosphere soil.</title>
        <authorList>
            <person name="Duangmal K."/>
            <person name="Chantavorakit T."/>
        </authorList>
    </citation>
    <scope>NUCLEOTIDE SEQUENCE [LARGE SCALE GENOMIC DNA]</scope>
    <source>
        <strain evidence="8 9">TBRC 5722</strain>
    </source>
</reference>
<keyword evidence="5 6" id="KW-0472">Membrane</keyword>
<gene>
    <name evidence="8" type="ORF">LQ327_01675</name>
</gene>
<organism evidence="8 9">
    <name type="scientific">Actinomycetospora endophytica</name>
    <dbReference type="NCBI Taxonomy" id="2291215"/>
    <lineage>
        <taxon>Bacteria</taxon>
        <taxon>Bacillati</taxon>
        <taxon>Actinomycetota</taxon>
        <taxon>Actinomycetes</taxon>
        <taxon>Pseudonocardiales</taxon>
        <taxon>Pseudonocardiaceae</taxon>
        <taxon>Actinomycetospora</taxon>
    </lineage>
</organism>
<evidence type="ECO:0000256" key="6">
    <source>
        <dbReference type="SAM" id="Phobius"/>
    </source>
</evidence>
<dbReference type="Pfam" id="PF04138">
    <property type="entry name" value="GtrA_DPMS_TM"/>
    <property type="match status" value="1"/>
</dbReference>
<protein>
    <submittedName>
        <fullName evidence="8">GtrA family protein</fullName>
    </submittedName>
</protein>
<evidence type="ECO:0000256" key="4">
    <source>
        <dbReference type="ARBA" id="ARBA00022989"/>
    </source>
</evidence>
<sequence>MSTVVRSRERGAWFQRLCHWLFGLLPDRLAAVTPPTLIGFLLISGVSFSLDLALLTVLKSGLQVPLGVAVTLAYAGALTVNFLLNRQLTFRPRRPLGEQVALHVAVVVLNYLAIVLGVTVGFAAWGVPYPVARVVAGVLEVGFVYAAQRWVVFAHRDRGGAATD</sequence>
<feature type="transmembrane region" description="Helical" evidence="6">
    <location>
        <begin position="37"/>
        <end position="58"/>
    </location>
</feature>
<evidence type="ECO:0000256" key="3">
    <source>
        <dbReference type="ARBA" id="ARBA00022692"/>
    </source>
</evidence>
<dbReference type="PANTHER" id="PTHR38459:SF1">
    <property type="entry name" value="PROPHAGE BACTOPRENOL-LINKED GLUCOSE TRANSLOCASE HOMOLOG"/>
    <property type="match status" value="1"/>
</dbReference>
<evidence type="ECO:0000256" key="2">
    <source>
        <dbReference type="ARBA" id="ARBA00009399"/>
    </source>
</evidence>
<dbReference type="RefSeq" id="WP_230729792.1">
    <property type="nucleotide sequence ID" value="NZ_JAJNDB010000001.1"/>
</dbReference>
<accession>A0ABS8P3W7</accession>
<keyword evidence="4 6" id="KW-1133">Transmembrane helix</keyword>
<evidence type="ECO:0000256" key="1">
    <source>
        <dbReference type="ARBA" id="ARBA00004141"/>
    </source>
</evidence>
<dbReference type="EMBL" id="JAJNDB010000001">
    <property type="protein sequence ID" value="MCD2192101.1"/>
    <property type="molecule type" value="Genomic_DNA"/>
</dbReference>
<dbReference type="InterPro" id="IPR007267">
    <property type="entry name" value="GtrA_DPMS_TM"/>
</dbReference>
<keyword evidence="9" id="KW-1185">Reference proteome</keyword>